<feature type="transmembrane region" description="Helical" evidence="9">
    <location>
        <begin position="135"/>
        <end position="159"/>
    </location>
</feature>
<feature type="transmembrane region" description="Helical" evidence="9">
    <location>
        <begin position="12"/>
        <end position="34"/>
    </location>
</feature>
<dbReference type="CDD" id="cd06582">
    <property type="entry name" value="TM_PBP1_LivH_like"/>
    <property type="match status" value="1"/>
</dbReference>
<evidence type="ECO:0000256" key="6">
    <source>
        <dbReference type="ARBA" id="ARBA00022989"/>
    </source>
</evidence>
<evidence type="ECO:0000256" key="3">
    <source>
        <dbReference type="ARBA" id="ARBA00022475"/>
    </source>
</evidence>
<comment type="caution">
    <text evidence="10">The sequence shown here is derived from an EMBL/GenBank/DDBJ whole genome shotgun (WGS) entry which is preliminary data.</text>
</comment>
<comment type="subcellular location">
    <subcellularLocation>
        <location evidence="1">Cell membrane</location>
        <topology evidence="1">Multi-pass membrane protein</topology>
    </subcellularLocation>
</comment>
<feature type="transmembrane region" description="Helical" evidence="9">
    <location>
        <begin position="41"/>
        <end position="59"/>
    </location>
</feature>
<dbReference type="Proteomes" id="UP000321058">
    <property type="component" value="Unassembled WGS sequence"/>
</dbReference>
<feature type="transmembrane region" description="Helical" evidence="9">
    <location>
        <begin position="225"/>
        <end position="250"/>
    </location>
</feature>
<feature type="transmembrane region" description="Helical" evidence="9">
    <location>
        <begin position="65"/>
        <end position="84"/>
    </location>
</feature>
<sequence>MNLIIQTLADGLVLGGIYALAAVGFSLIFGVLHVINLSHGILVLLGAYLALILSTTLRIDPLLTMPAVMAVLFVVGYAYQRLLIQRAVDRSPLGSMLLTFGVALMLQNTMIWVFSPDMKSITPGYALASFKLGAISFDAVRVSCLLASLVMLCCLAALLKFSALGRVIRATAQQTLAARLCGVNVRHVYALTFAVSAAFAGASGIVIGIILPFSPADEGTWTLNAFVVVVLGGVGSPAGALIGGLLLGIVSTLTAQYIGPSFPNVTMFLLLVLLLLVRPQGLLGNAFAPSR</sequence>
<dbReference type="OrthoDB" id="9778908at2"/>
<feature type="transmembrane region" description="Helical" evidence="9">
    <location>
        <begin position="96"/>
        <end position="115"/>
    </location>
</feature>
<keyword evidence="6 9" id="KW-1133">Transmembrane helix</keyword>
<feature type="transmembrane region" description="Helical" evidence="9">
    <location>
        <begin position="188"/>
        <end position="213"/>
    </location>
</feature>
<evidence type="ECO:0000256" key="5">
    <source>
        <dbReference type="ARBA" id="ARBA00022970"/>
    </source>
</evidence>
<proteinExistence type="inferred from homology"/>
<evidence type="ECO:0000256" key="9">
    <source>
        <dbReference type="SAM" id="Phobius"/>
    </source>
</evidence>
<dbReference type="GO" id="GO:0022857">
    <property type="term" value="F:transmembrane transporter activity"/>
    <property type="evidence" value="ECO:0007669"/>
    <property type="project" value="InterPro"/>
</dbReference>
<dbReference type="InterPro" id="IPR052157">
    <property type="entry name" value="BCAA_transport_permease"/>
</dbReference>
<evidence type="ECO:0000313" key="11">
    <source>
        <dbReference type="Proteomes" id="UP000321058"/>
    </source>
</evidence>
<dbReference type="GO" id="GO:0005886">
    <property type="term" value="C:plasma membrane"/>
    <property type="evidence" value="ECO:0007669"/>
    <property type="project" value="UniProtKB-SubCell"/>
</dbReference>
<name>A0A512NBB9_9HYPH</name>
<gene>
    <name evidence="10" type="ORF">RSO01_33930</name>
</gene>
<protein>
    <submittedName>
        <fullName evidence="10">Branched-chain amino acid ABC transporter permease</fullName>
    </submittedName>
</protein>
<feature type="transmembrane region" description="Helical" evidence="9">
    <location>
        <begin position="257"/>
        <end position="277"/>
    </location>
</feature>
<comment type="similarity">
    <text evidence="8">Belongs to the binding-protein-dependent transport system permease family. LivHM subfamily.</text>
</comment>
<keyword evidence="2" id="KW-0813">Transport</keyword>
<evidence type="ECO:0000313" key="10">
    <source>
        <dbReference type="EMBL" id="GEP56227.1"/>
    </source>
</evidence>
<evidence type="ECO:0000256" key="2">
    <source>
        <dbReference type="ARBA" id="ARBA00022448"/>
    </source>
</evidence>
<keyword evidence="11" id="KW-1185">Reference proteome</keyword>
<dbReference type="RefSeq" id="WP_147150298.1">
    <property type="nucleotide sequence ID" value="NZ_BKAJ01000058.1"/>
</dbReference>
<dbReference type="GO" id="GO:0006865">
    <property type="term" value="P:amino acid transport"/>
    <property type="evidence" value="ECO:0007669"/>
    <property type="project" value="UniProtKB-KW"/>
</dbReference>
<keyword evidence="4 9" id="KW-0812">Transmembrane</keyword>
<keyword evidence="5" id="KW-0029">Amino-acid transport</keyword>
<evidence type="ECO:0000256" key="4">
    <source>
        <dbReference type="ARBA" id="ARBA00022692"/>
    </source>
</evidence>
<keyword evidence="3" id="KW-1003">Cell membrane</keyword>
<reference evidence="10 11" key="1">
    <citation type="submission" date="2019-07" db="EMBL/GenBank/DDBJ databases">
        <title>Whole genome shotgun sequence of Reyranella soli NBRC 108950.</title>
        <authorList>
            <person name="Hosoyama A."/>
            <person name="Uohara A."/>
            <person name="Ohji S."/>
            <person name="Ichikawa N."/>
        </authorList>
    </citation>
    <scope>NUCLEOTIDE SEQUENCE [LARGE SCALE GENOMIC DNA]</scope>
    <source>
        <strain evidence="10 11">NBRC 108950</strain>
    </source>
</reference>
<dbReference type="PANTHER" id="PTHR11795:SF445">
    <property type="entry name" value="AMINO ACID ABC TRANSPORTER PERMEASE PROTEIN"/>
    <property type="match status" value="1"/>
</dbReference>
<dbReference type="EMBL" id="BKAJ01000058">
    <property type="protein sequence ID" value="GEP56227.1"/>
    <property type="molecule type" value="Genomic_DNA"/>
</dbReference>
<organism evidence="10 11">
    <name type="scientific">Reyranella soli</name>
    <dbReference type="NCBI Taxonomy" id="1230389"/>
    <lineage>
        <taxon>Bacteria</taxon>
        <taxon>Pseudomonadati</taxon>
        <taxon>Pseudomonadota</taxon>
        <taxon>Alphaproteobacteria</taxon>
        <taxon>Hyphomicrobiales</taxon>
        <taxon>Reyranellaceae</taxon>
        <taxon>Reyranella</taxon>
    </lineage>
</organism>
<dbReference type="PANTHER" id="PTHR11795">
    <property type="entry name" value="BRANCHED-CHAIN AMINO ACID TRANSPORT SYSTEM PERMEASE PROTEIN LIVH"/>
    <property type="match status" value="1"/>
</dbReference>
<keyword evidence="7 9" id="KW-0472">Membrane</keyword>
<dbReference type="InterPro" id="IPR001851">
    <property type="entry name" value="ABC_transp_permease"/>
</dbReference>
<evidence type="ECO:0000256" key="7">
    <source>
        <dbReference type="ARBA" id="ARBA00023136"/>
    </source>
</evidence>
<dbReference type="AlphaFoldDB" id="A0A512NBB9"/>
<evidence type="ECO:0000256" key="8">
    <source>
        <dbReference type="ARBA" id="ARBA00037998"/>
    </source>
</evidence>
<accession>A0A512NBB9</accession>
<dbReference type="Pfam" id="PF02653">
    <property type="entry name" value="BPD_transp_2"/>
    <property type="match status" value="1"/>
</dbReference>
<evidence type="ECO:0000256" key="1">
    <source>
        <dbReference type="ARBA" id="ARBA00004651"/>
    </source>
</evidence>